<comment type="caution">
    <text evidence="2">The sequence shown here is derived from an EMBL/GenBank/DDBJ whole genome shotgun (WGS) entry which is preliminary data.</text>
</comment>
<gene>
    <name evidence="2" type="ORF">ATANTOWER_012891</name>
</gene>
<sequence>MQHPQPIPPAASSHVVHLRPPEMNWVSFLPKQFLGVIKAADREWIAQCLYNPAGQFRQQFPQNWFHPPSSPKVMTAPPDPHFYFRQRMFLWAPMWMWGISLKCPQCNT</sequence>
<evidence type="ECO:0000313" key="3">
    <source>
        <dbReference type="Proteomes" id="UP001345963"/>
    </source>
</evidence>
<evidence type="ECO:0000313" key="2">
    <source>
        <dbReference type="EMBL" id="MED6246105.1"/>
    </source>
</evidence>
<accession>A0ABU7B8Y9</accession>
<dbReference type="InterPro" id="IPR046616">
    <property type="entry name" value="DUF6729"/>
</dbReference>
<dbReference type="PANTHER" id="PTHR24401">
    <property type="entry name" value="SI:CH211-243P7.3-RELATED"/>
    <property type="match status" value="1"/>
</dbReference>
<dbReference type="PANTHER" id="PTHR24401:SF29">
    <property type="entry name" value="SI:CH211-243P7.3-RELATED"/>
    <property type="match status" value="1"/>
</dbReference>
<proteinExistence type="predicted"/>
<name>A0ABU7B8Y9_9TELE</name>
<keyword evidence="3" id="KW-1185">Reference proteome</keyword>
<evidence type="ECO:0000259" key="1">
    <source>
        <dbReference type="Pfam" id="PF20499"/>
    </source>
</evidence>
<dbReference type="Proteomes" id="UP001345963">
    <property type="component" value="Unassembled WGS sequence"/>
</dbReference>
<dbReference type="EMBL" id="JAHUTI010042064">
    <property type="protein sequence ID" value="MED6246105.1"/>
    <property type="molecule type" value="Genomic_DNA"/>
</dbReference>
<protein>
    <recommendedName>
        <fullName evidence="1">DUF6729 domain-containing protein</fullName>
    </recommendedName>
</protein>
<reference evidence="2 3" key="1">
    <citation type="submission" date="2021-07" db="EMBL/GenBank/DDBJ databases">
        <authorList>
            <person name="Palmer J.M."/>
        </authorList>
    </citation>
    <scope>NUCLEOTIDE SEQUENCE [LARGE SCALE GENOMIC DNA]</scope>
    <source>
        <strain evidence="2 3">AT_MEX2019</strain>
        <tissue evidence="2">Muscle</tissue>
    </source>
</reference>
<feature type="domain" description="DUF6729" evidence="1">
    <location>
        <begin position="36"/>
        <end position="107"/>
    </location>
</feature>
<organism evidence="2 3">
    <name type="scientific">Ataeniobius toweri</name>
    <dbReference type="NCBI Taxonomy" id="208326"/>
    <lineage>
        <taxon>Eukaryota</taxon>
        <taxon>Metazoa</taxon>
        <taxon>Chordata</taxon>
        <taxon>Craniata</taxon>
        <taxon>Vertebrata</taxon>
        <taxon>Euteleostomi</taxon>
        <taxon>Actinopterygii</taxon>
        <taxon>Neopterygii</taxon>
        <taxon>Teleostei</taxon>
        <taxon>Neoteleostei</taxon>
        <taxon>Acanthomorphata</taxon>
        <taxon>Ovalentaria</taxon>
        <taxon>Atherinomorphae</taxon>
        <taxon>Cyprinodontiformes</taxon>
        <taxon>Goodeidae</taxon>
        <taxon>Ataeniobius</taxon>
    </lineage>
</organism>
<dbReference type="Pfam" id="PF20499">
    <property type="entry name" value="DUF6729"/>
    <property type="match status" value="1"/>
</dbReference>